<dbReference type="PROSITE" id="PS50234">
    <property type="entry name" value="VWFA"/>
    <property type="match status" value="1"/>
</dbReference>
<evidence type="ECO:0000259" key="2">
    <source>
        <dbReference type="PROSITE" id="PS50234"/>
    </source>
</evidence>
<comment type="caution">
    <text evidence="3">The sequence shown here is derived from an EMBL/GenBank/DDBJ whole genome shotgun (WGS) entry which is preliminary data.</text>
</comment>
<evidence type="ECO:0000256" key="1">
    <source>
        <dbReference type="SAM" id="MobiDB-lite"/>
    </source>
</evidence>
<dbReference type="EMBL" id="BAAFGK010000004">
    <property type="protein sequence ID" value="GAB0057803.1"/>
    <property type="molecule type" value="Genomic_DNA"/>
</dbReference>
<sequence length="703" mass="80209">MRPRDPPTDTLEEIETRLEAILEAALSSRRTVTGIARIWAERTPDQRRLLLHWLPIVAGLNPELGFQCARIVPAWLDDLDPETLKHRLQEVMHRYDQSGLQAALEALRGGGDSVRNAAASVRLSAVMGVLHHFVTGLGGRRLAIQEGAIPLTTTETLILPPTLSLPGKPHDTLKLYQCQTAHLWALGRFGTYFLELPEHMSHHPDPEEASRCYLTLEAYRVDGILARRLPGLGRFMAPWLHPNRFVPPWNTHLAALLATDGSRQESLNRLDAVYGSPLPEPPPFHAALDFKPALSTLQQRLEREKRLFRKILGTTLANQKPRQMPTDRTESTLEAIPLEDGMTLELRLDGQPLILPDDLQTVARSIVQDLGHLPPEYLQAAGPGGYRADTSGQDEADPDSARISPGDLPEDAFLYPEWDHHRQGYRRDWCLLREKTLDGSDDPVFARTLQKHQGLWQQLRRKLEWLRGGDRWLRRQEQGDEVDTDVWLDAWMEARMGRETDPRLFRQRRHDERNIATLILVDMSGSTKGWVNEAIRESLVLLCKALEMLQDRFAVYGFSSMTRKHCDWYVIKRFDQPLDSQVEGRIAAIAPKDYTRMGVFLRHATHLLNEQQARIRLLITLSDGKPEDYDSFQDGYRGSYGLKDTRQALIEAKHLGIHPFCITIDREAGEYLPQLYGPARYVVLDDVRLLPLKITDIYRRLTS</sequence>
<dbReference type="InterPro" id="IPR036465">
    <property type="entry name" value="vWFA_dom_sf"/>
</dbReference>
<dbReference type="SUPFAM" id="SSF53300">
    <property type="entry name" value="vWA-like"/>
    <property type="match status" value="1"/>
</dbReference>
<feature type="domain" description="VWFA" evidence="2">
    <location>
        <begin position="516"/>
        <end position="701"/>
    </location>
</feature>
<dbReference type="Gene3D" id="3.40.50.410">
    <property type="entry name" value="von Willebrand factor, type A domain"/>
    <property type="match status" value="1"/>
</dbReference>
<accession>A0ABQ0CAA2</accession>
<gene>
    <name evidence="3" type="ORF">SIID45300_02135</name>
</gene>
<reference evidence="3 4" key="1">
    <citation type="submission" date="2024-09" db="EMBL/GenBank/DDBJ databases">
        <title>Draft genome sequence of Candidatus Magnetaquicoccaceae bacterium FCR-1.</title>
        <authorList>
            <person name="Shimoshige H."/>
            <person name="Shimamura S."/>
            <person name="Taoka A."/>
            <person name="Kobayashi H."/>
            <person name="Maekawa T."/>
        </authorList>
    </citation>
    <scope>NUCLEOTIDE SEQUENCE [LARGE SCALE GENOMIC DNA]</scope>
    <source>
        <strain evidence="3 4">FCR-1</strain>
    </source>
</reference>
<proteinExistence type="predicted"/>
<protein>
    <recommendedName>
        <fullName evidence="2">VWFA domain-containing protein</fullName>
    </recommendedName>
</protein>
<evidence type="ECO:0000313" key="4">
    <source>
        <dbReference type="Proteomes" id="UP001628193"/>
    </source>
</evidence>
<dbReference type="PANTHER" id="PTHR41248">
    <property type="entry name" value="NORD PROTEIN"/>
    <property type="match status" value="1"/>
</dbReference>
<dbReference type="Proteomes" id="UP001628193">
    <property type="component" value="Unassembled WGS sequence"/>
</dbReference>
<feature type="region of interest" description="Disordered" evidence="1">
    <location>
        <begin position="381"/>
        <end position="408"/>
    </location>
</feature>
<dbReference type="InterPro" id="IPR051928">
    <property type="entry name" value="NorD/CobT"/>
</dbReference>
<dbReference type="InterPro" id="IPR002035">
    <property type="entry name" value="VWF_A"/>
</dbReference>
<dbReference type="RefSeq" id="WP_420905492.1">
    <property type="nucleotide sequence ID" value="NZ_BAAFGK010000004.1"/>
</dbReference>
<organism evidence="3 4">
    <name type="scientific">Candidatus Magnetaquiglobus chichijimensis</name>
    <dbReference type="NCBI Taxonomy" id="3141448"/>
    <lineage>
        <taxon>Bacteria</taxon>
        <taxon>Pseudomonadati</taxon>
        <taxon>Pseudomonadota</taxon>
        <taxon>Magnetococcia</taxon>
        <taxon>Magnetococcales</taxon>
        <taxon>Candidatus Magnetaquicoccaceae</taxon>
        <taxon>Candidatus Magnetaquiglobus</taxon>
    </lineage>
</organism>
<dbReference type="CDD" id="cd01454">
    <property type="entry name" value="vWA_norD_type"/>
    <property type="match status" value="1"/>
</dbReference>
<evidence type="ECO:0000313" key="3">
    <source>
        <dbReference type="EMBL" id="GAB0057803.1"/>
    </source>
</evidence>
<dbReference type="PANTHER" id="PTHR41248:SF1">
    <property type="entry name" value="NORD PROTEIN"/>
    <property type="match status" value="1"/>
</dbReference>
<keyword evidence="4" id="KW-1185">Reference proteome</keyword>
<dbReference type="SMART" id="SM00327">
    <property type="entry name" value="VWA"/>
    <property type="match status" value="1"/>
</dbReference>
<name>A0ABQ0CAA2_9PROT</name>